<keyword evidence="3" id="KW-0328">Glycosyltransferase</keyword>
<evidence type="ECO:0000256" key="7">
    <source>
        <dbReference type="ARBA" id="ARBA00023136"/>
    </source>
</evidence>
<evidence type="ECO:0000256" key="2">
    <source>
        <dbReference type="ARBA" id="ARBA00022475"/>
    </source>
</evidence>
<feature type="transmembrane region" description="Helical" evidence="8">
    <location>
        <begin position="178"/>
        <end position="206"/>
    </location>
</feature>
<dbReference type="SUPFAM" id="SSF54427">
    <property type="entry name" value="NTF2-like"/>
    <property type="match status" value="1"/>
</dbReference>
<dbReference type="InterPro" id="IPR038731">
    <property type="entry name" value="RgtA/B/C-like"/>
</dbReference>
<evidence type="ECO:0000256" key="1">
    <source>
        <dbReference type="ARBA" id="ARBA00004651"/>
    </source>
</evidence>
<evidence type="ECO:0000256" key="6">
    <source>
        <dbReference type="ARBA" id="ARBA00022989"/>
    </source>
</evidence>
<name>A0A0G1VRC6_9BACT</name>
<evidence type="ECO:0000256" key="5">
    <source>
        <dbReference type="ARBA" id="ARBA00022692"/>
    </source>
</evidence>
<dbReference type="GO" id="GO:0009103">
    <property type="term" value="P:lipopolysaccharide biosynthetic process"/>
    <property type="evidence" value="ECO:0007669"/>
    <property type="project" value="UniProtKB-ARBA"/>
</dbReference>
<keyword evidence="2" id="KW-1003">Cell membrane</keyword>
<feature type="transmembrane region" description="Helical" evidence="8">
    <location>
        <begin position="360"/>
        <end position="379"/>
    </location>
</feature>
<dbReference type="InterPro" id="IPR050297">
    <property type="entry name" value="LipidA_mod_glycosyltrf_83"/>
</dbReference>
<feature type="transmembrane region" description="Helical" evidence="8">
    <location>
        <begin position="290"/>
        <end position="309"/>
    </location>
</feature>
<dbReference type="EMBL" id="LCOQ01000011">
    <property type="protein sequence ID" value="KKU80728.1"/>
    <property type="molecule type" value="Genomic_DNA"/>
</dbReference>
<feature type="transmembrane region" description="Helical" evidence="8">
    <location>
        <begin position="128"/>
        <end position="158"/>
    </location>
</feature>
<evidence type="ECO:0000259" key="9">
    <source>
        <dbReference type="Pfam" id="PF13231"/>
    </source>
</evidence>
<dbReference type="PANTHER" id="PTHR33908:SF11">
    <property type="entry name" value="MEMBRANE PROTEIN"/>
    <property type="match status" value="1"/>
</dbReference>
<comment type="subcellular location">
    <subcellularLocation>
        <location evidence="1">Cell membrane</location>
        <topology evidence="1">Multi-pass membrane protein</topology>
    </subcellularLocation>
</comment>
<comment type="caution">
    <text evidence="10">The sequence shown here is derived from an EMBL/GenBank/DDBJ whole genome shotgun (WGS) entry which is preliminary data.</text>
</comment>
<organism evidence="10 11">
    <name type="scientific">Candidatus Gottesmanbacteria bacterium GW2011_GWA1_47_8</name>
    <dbReference type="NCBI Taxonomy" id="1618438"/>
    <lineage>
        <taxon>Bacteria</taxon>
        <taxon>Candidatus Gottesmaniibacteriota</taxon>
    </lineage>
</organism>
<feature type="transmembrane region" description="Helical" evidence="8">
    <location>
        <begin position="218"/>
        <end position="237"/>
    </location>
</feature>
<proteinExistence type="predicted"/>
<evidence type="ECO:0000313" key="11">
    <source>
        <dbReference type="Proteomes" id="UP000034212"/>
    </source>
</evidence>
<keyword evidence="7 8" id="KW-0472">Membrane</keyword>
<feature type="transmembrane region" description="Helical" evidence="8">
    <location>
        <begin position="339"/>
        <end position="355"/>
    </location>
</feature>
<gene>
    <name evidence="10" type="ORF">UY08_C0011G0005</name>
</gene>
<evidence type="ECO:0000256" key="3">
    <source>
        <dbReference type="ARBA" id="ARBA00022676"/>
    </source>
</evidence>
<dbReference type="GO" id="GO:0016763">
    <property type="term" value="F:pentosyltransferase activity"/>
    <property type="evidence" value="ECO:0007669"/>
    <property type="project" value="TreeGrafter"/>
</dbReference>
<reference evidence="10 11" key="1">
    <citation type="journal article" date="2015" name="Nature">
        <title>rRNA introns, odd ribosomes, and small enigmatic genomes across a large radiation of phyla.</title>
        <authorList>
            <person name="Brown C.T."/>
            <person name="Hug L.A."/>
            <person name="Thomas B.C."/>
            <person name="Sharon I."/>
            <person name="Castelle C.J."/>
            <person name="Singh A."/>
            <person name="Wilkins M.J."/>
            <person name="Williams K.H."/>
            <person name="Banfield J.F."/>
        </authorList>
    </citation>
    <scope>NUCLEOTIDE SEQUENCE [LARGE SCALE GENOMIC DNA]</scope>
</reference>
<feature type="domain" description="Glycosyltransferase RgtA/B/C/D-like" evidence="9">
    <location>
        <begin position="105"/>
        <end position="228"/>
    </location>
</feature>
<dbReference type="Pfam" id="PF13231">
    <property type="entry name" value="PMT_2"/>
    <property type="match status" value="1"/>
</dbReference>
<keyword evidence="4" id="KW-0808">Transferase</keyword>
<evidence type="ECO:0000313" key="10">
    <source>
        <dbReference type="EMBL" id="KKU80728.1"/>
    </source>
</evidence>
<protein>
    <recommendedName>
        <fullName evidence="9">Glycosyltransferase RgtA/B/C/D-like domain-containing protein</fullName>
    </recommendedName>
</protein>
<dbReference type="GO" id="GO:0005886">
    <property type="term" value="C:plasma membrane"/>
    <property type="evidence" value="ECO:0007669"/>
    <property type="project" value="UniProtKB-SubCell"/>
</dbReference>
<keyword evidence="6 8" id="KW-1133">Transmembrane helix</keyword>
<evidence type="ECO:0000256" key="8">
    <source>
        <dbReference type="SAM" id="Phobius"/>
    </source>
</evidence>
<feature type="transmembrane region" description="Helical" evidence="8">
    <location>
        <begin position="93"/>
        <end position="116"/>
    </location>
</feature>
<accession>A0A0G1VRC6</accession>
<feature type="transmembrane region" description="Helical" evidence="8">
    <location>
        <begin position="316"/>
        <end position="333"/>
    </location>
</feature>
<dbReference type="InterPro" id="IPR032710">
    <property type="entry name" value="NTF2-like_dom_sf"/>
</dbReference>
<sequence length="655" mass="75661">MSVKAKILGSAVFLLLGFILWHSRQIFFYRYEPEYLENLYYHSQWNIPNSPRGISDGLLYQFVGYRLVEGENPFNVNFEVPPLGKYLYGLSEWFLGTPYPVSLGLYLAALVVLYRVSRELFSETDMPWWSLLVFVSAPFVATQIASTMLDLPLMFFYLTHLWFFLRFLRRANYWDLGLAGGFLGLAAGTKFGAYIPLVLLASLVLVIARFRQWRQPEWYLLAGFAGYVVAWTTYFIHHPNPIPWARLHQKMTDFYFGPSSKVDYLNQWRGIFANTYQGWWQKQVMVLGDWSPLLPLGVIAFVAVLVWAVRNRDWRWLYLGLLGAIFLLVNTFIAFWPRYLMPAIPLFALAAVFVFKRLKLLLILLVLANLPFLYSSLAVPDYRGPVDAVTRFISTRAYRELYRSITPNQRTSLAENTFATGYENFLEQLDVRQTEVAIKEVVPLEGEIRATLGLKYRTRWGELSRDVVLRFVENHNQFYLVWDWDYLWPGYGPQSQIKIENADRIPLKEILDEAGQTVAVRSAGKAVYAIPRVLRIPQDTDLLAQVVGESGDDELALIQKVIPDHYPRFVGYLDPTLGADREARALAINSVTFREVEYLRTVAVAKTAVPLIARARQEHPELFYQPAKVWLQTDSGWVELPLVYPKVKDVSLRFK</sequence>
<keyword evidence="5 8" id="KW-0812">Transmembrane</keyword>
<dbReference type="Proteomes" id="UP000034212">
    <property type="component" value="Unassembled WGS sequence"/>
</dbReference>
<evidence type="ECO:0000256" key="4">
    <source>
        <dbReference type="ARBA" id="ARBA00022679"/>
    </source>
</evidence>
<dbReference type="PANTHER" id="PTHR33908">
    <property type="entry name" value="MANNOSYLTRANSFERASE YKCB-RELATED"/>
    <property type="match status" value="1"/>
</dbReference>
<dbReference type="AlphaFoldDB" id="A0A0G1VRC6"/>
<dbReference type="Gene3D" id="3.10.450.100">
    <property type="entry name" value="NTF2-like, domain 1"/>
    <property type="match status" value="1"/>
</dbReference>